<dbReference type="PANTHER" id="PTHR24092">
    <property type="entry name" value="PROBABLE PHOSPHOLIPID-TRANSPORTING ATPASE"/>
    <property type="match status" value="1"/>
</dbReference>
<dbReference type="InterPro" id="IPR023298">
    <property type="entry name" value="ATPase_P-typ_TM_dom_sf"/>
</dbReference>
<evidence type="ECO:0000256" key="2">
    <source>
        <dbReference type="ARBA" id="ARBA00022692"/>
    </source>
</evidence>
<keyword evidence="4 6" id="KW-0472">Membrane</keyword>
<comment type="caution">
    <text evidence="7">The sequence shown here is derived from an EMBL/GenBank/DDBJ whole genome shotgun (WGS) entry which is preliminary data.</text>
</comment>
<dbReference type="GO" id="GO:0016020">
    <property type="term" value="C:membrane"/>
    <property type="evidence" value="ECO:0007669"/>
    <property type="project" value="UniProtKB-SubCell"/>
</dbReference>
<dbReference type="PROSITE" id="PS00154">
    <property type="entry name" value="ATPASE_E1_E2"/>
    <property type="match status" value="1"/>
</dbReference>
<dbReference type="PANTHER" id="PTHR24092:SF175">
    <property type="entry name" value="PHOSPHOLIPID-TRANSPORTING ATPASE"/>
    <property type="match status" value="1"/>
</dbReference>
<evidence type="ECO:0000256" key="4">
    <source>
        <dbReference type="ARBA" id="ARBA00023136"/>
    </source>
</evidence>
<sequence>MIKDAYDDIRRHLRDKKHNEKKYQVLCTTSDKTIYWKLCDSKKIRVGDFVKVDNDREFPCDLLAVASTNPTREINVTTANLDGETNLKKFKPINSRFEYLRKVTANFDQESNAFRPLEDKYDYSLTVNYQSPTKELDKFEGGATTQEGQTFNFEFENFLLRGAKLKQTEFVVGIAVYTGLDTKLSLNTKKAEKKYSVTERKINDNILVLLLVVGLLVLLIKILEFAYFDLRIGNQSWYLPERLYTPWSYAQEFINCLLIFTYLIPISIIVSFEINQLFAAAVFINKDYLLYDAETDIHGVANTTSLADQLGQIEFLFSDKTGTLTKNEMKFKACTILPEETVYIKEEDCLMEKQMTYSRNKFSDSDELSLNEDLESDDESDSSSQLGIDDPISRPHTPYHQLQDSKVTAFSPKLKEFWTLVAICNTVVVSDDNSDLSTPIYNVSSPFFTPPLKLSEITLEFH</sequence>
<evidence type="ECO:0000256" key="1">
    <source>
        <dbReference type="ARBA" id="ARBA00004370"/>
    </source>
</evidence>
<proteinExistence type="predicted"/>
<feature type="region of interest" description="Disordered" evidence="5">
    <location>
        <begin position="368"/>
        <end position="399"/>
    </location>
</feature>
<evidence type="ECO:0000256" key="6">
    <source>
        <dbReference type="SAM" id="Phobius"/>
    </source>
</evidence>
<dbReference type="EMBL" id="JBJKFK010000191">
    <property type="protein sequence ID" value="KAL3318913.1"/>
    <property type="molecule type" value="Genomic_DNA"/>
</dbReference>
<dbReference type="InterPro" id="IPR018303">
    <property type="entry name" value="ATPase_P-typ_P_site"/>
</dbReference>
<reference evidence="7 8" key="1">
    <citation type="submission" date="2024-11" db="EMBL/GenBank/DDBJ databases">
        <title>Adaptive evolution of stress response genes in parasites aligns with host niche diversity.</title>
        <authorList>
            <person name="Hahn C."/>
            <person name="Resl P."/>
        </authorList>
    </citation>
    <scope>NUCLEOTIDE SEQUENCE [LARGE SCALE GENOMIC DNA]</scope>
    <source>
        <strain evidence="7">EGGRZ-B1_66</strain>
        <tissue evidence="7">Body</tissue>
    </source>
</reference>
<dbReference type="Gene3D" id="2.70.150.10">
    <property type="entry name" value="Calcium-transporting ATPase, cytoplasmic transduction domain A"/>
    <property type="match status" value="1"/>
</dbReference>
<feature type="transmembrane region" description="Helical" evidence="6">
    <location>
        <begin position="206"/>
        <end position="228"/>
    </location>
</feature>
<accession>A0ABD2QHM8</accession>
<dbReference type="InterPro" id="IPR023214">
    <property type="entry name" value="HAD_sf"/>
</dbReference>
<name>A0ABD2QHM8_9PLAT</name>
<dbReference type="Gene3D" id="3.40.50.1000">
    <property type="entry name" value="HAD superfamily/HAD-like"/>
    <property type="match status" value="1"/>
</dbReference>
<dbReference type="Gene3D" id="3.40.1110.10">
    <property type="entry name" value="Calcium-transporting ATPase, cytoplasmic domain N"/>
    <property type="match status" value="1"/>
</dbReference>
<evidence type="ECO:0000313" key="7">
    <source>
        <dbReference type="EMBL" id="KAL3318913.1"/>
    </source>
</evidence>
<keyword evidence="2 6" id="KW-0812">Transmembrane</keyword>
<feature type="compositionally biased region" description="Acidic residues" evidence="5">
    <location>
        <begin position="368"/>
        <end position="381"/>
    </location>
</feature>
<comment type="subcellular location">
    <subcellularLocation>
        <location evidence="1">Membrane</location>
    </subcellularLocation>
</comment>
<evidence type="ECO:0000256" key="5">
    <source>
        <dbReference type="SAM" id="MobiDB-lite"/>
    </source>
</evidence>
<dbReference type="AlphaFoldDB" id="A0ABD2QHM8"/>
<evidence type="ECO:0000256" key="3">
    <source>
        <dbReference type="ARBA" id="ARBA00022989"/>
    </source>
</evidence>
<dbReference type="Proteomes" id="UP001626550">
    <property type="component" value="Unassembled WGS sequence"/>
</dbReference>
<dbReference type="InterPro" id="IPR023299">
    <property type="entry name" value="ATPase_P-typ_cyto_dom_N"/>
</dbReference>
<dbReference type="SUPFAM" id="SSF81665">
    <property type="entry name" value="Calcium ATPase, transmembrane domain M"/>
    <property type="match status" value="1"/>
</dbReference>
<organism evidence="7 8">
    <name type="scientific">Cichlidogyrus casuarinus</name>
    <dbReference type="NCBI Taxonomy" id="1844966"/>
    <lineage>
        <taxon>Eukaryota</taxon>
        <taxon>Metazoa</taxon>
        <taxon>Spiralia</taxon>
        <taxon>Lophotrochozoa</taxon>
        <taxon>Platyhelminthes</taxon>
        <taxon>Monogenea</taxon>
        <taxon>Monopisthocotylea</taxon>
        <taxon>Dactylogyridea</taxon>
        <taxon>Ancyrocephalidae</taxon>
        <taxon>Cichlidogyrus</taxon>
    </lineage>
</organism>
<evidence type="ECO:0000313" key="8">
    <source>
        <dbReference type="Proteomes" id="UP001626550"/>
    </source>
</evidence>
<keyword evidence="3 6" id="KW-1133">Transmembrane helix</keyword>
<dbReference type="InterPro" id="IPR008250">
    <property type="entry name" value="ATPase_P-typ_transduc_dom_A_sf"/>
</dbReference>
<keyword evidence="8" id="KW-1185">Reference proteome</keyword>
<protein>
    <submittedName>
        <fullName evidence="7">Phospholipid-transporting ATPase IB</fullName>
    </submittedName>
</protein>
<dbReference type="SUPFAM" id="SSF81653">
    <property type="entry name" value="Calcium ATPase, transduction domain A"/>
    <property type="match status" value="1"/>
</dbReference>
<feature type="transmembrane region" description="Helical" evidence="6">
    <location>
        <begin position="248"/>
        <end position="270"/>
    </location>
</feature>
<gene>
    <name evidence="7" type="primary">ATP8A2</name>
    <name evidence="7" type="ORF">Ciccas_002427</name>
</gene>